<evidence type="ECO:0000256" key="2">
    <source>
        <dbReference type="ARBA" id="ARBA00023002"/>
    </source>
</evidence>
<dbReference type="PANTHER" id="PTHR44169">
    <property type="entry name" value="NADPH-DEPENDENT 1-ACYLDIHYDROXYACETONE PHOSPHATE REDUCTASE"/>
    <property type="match status" value="1"/>
</dbReference>
<dbReference type="GO" id="GO:0016491">
    <property type="term" value="F:oxidoreductase activity"/>
    <property type="evidence" value="ECO:0007669"/>
    <property type="project" value="UniProtKB-KW"/>
</dbReference>
<gene>
    <name evidence="4" type="ORF">IHE70_43895</name>
</gene>
<reference evidence="4" key="1">
    <citation type="submission" date="2020-09" db="EMBL/GenBank/DDBJ databases">
        <title>Streptomyces canutascabiei sp. nov., which causes potato common scab and is distributed across the world.</title>
        <authorList>
            <person name="Nguyen H.P."/>
            <person name="Weisberg A.J."/>
            <person name="Chang J.H."/>
            <person name="Clarke C.R."/>
        </authorList>
    </citation>
    <scope>NUCLEOTIDE SEQUENCE</scope>
    <source>
        <strain evidence="4">ID-01-6.2a</strain>
    </source>
</reference>
<dbReference type="NCBIfam" id="NF006119">
    <property type="entry name" value="PRK08264.1-5"/>
    <property type="match status" value="1"/>
</dbReference>
<comment type="similarity">
    <text evidence="1 3">Belongs to the short-chain dehydrogenases/reductases (SDR) family.</text>
</comment>
<protein>
    <submittedName>
        <fullName evidence="4">SDR family oxidoreductase</fullName>
    </submittedName>
</protein>
<dbReference type="InterPro" id="IPR020904">
    <property type="entry name" value="Sc_DH/Rdtase_CS"/>
</dbReference>
<sequence length="242" mass="24710">MKIDGSAALVTGANRGIGKAFADELLDRGATRVYAAVRDVATITDPRLTPVALDVTDPAAVAAAAAEFADVAIVVNNAGIASSNLPLSAPLDVARGELEVNYFGLIAMTQAFAPVVAANGGGAFVNMLSVASWAAYPVAATYSASKAAAWSYTNAARQQLKAQGTEVVAVHVGPVDTDMQAGTDVAKTPPADVARSALDALEAGRSEAIVDEISRNVKSTLHDDLTLLYPAIEAQFAAQLAG</sequence>
<evidence type="ECO:0000313" key="4">
    <source>
        <dbReference type="EMBL" id="MBD9729995.1"/>
    </source>
</evidence>
<dbReference type="PRINTS" id="PR00080">
    <property type="entry name" value="SDRFAMILY"/>
</dbReference>
<dbReference type="EMBL" id="JACYXT010000035">
    <property type="protein sequence ID" value="MBD9729995.1"/>
    <property type="molecule type" value="Genomic_DNA"/>
</dbReference>
<dbReference type="PROSITE" id="PS00061">
    <property type="entry name" value="ADH_SHORT"/>
    <property type="match status" value="1"/>
</dbReference>
<accession>A0A927LC62</accession>
<dbReference type="SUPFAM" id="SSF51735">
    <property type="entry name" value="NAD(P)-binding Rossmann-fold domains"/>
    <property type="match status" value="1"/>
</dbReference>
<dbReference type="InterPro" id="IPR036291">
    <property type="entry name" value="NAD(P)-bd_dom_sf"/>
</dbReference>
<dbReference type="Gene3D" id="3.40.50.720">
    <property type="entry name" value="NAD(P)-binding Rossmann-like Domain"/>
    <property type="match status" value="1"/>
</dbReference>
<comment type="caution">
    <text evidence="4">The sequence shown here is derived from an EMBL/GenBank/DDBJ whole genome shotgun (WGS) entry which is preliminary data.</text>
</comment>
<evidence type="ECO:0000256" key="3">
    <source>
        <dbReference type="RuleBase" id="RU000363"/>
    </source>
</evidence>
<dbReference type="PRINTS" id="PR00081">
    <property type="entry name" value="GDHRDH"/>
</dbReference>
<dbReference type="InterPro" id="IPR002347">
    <property type="entry name" value="SDR_fam"/>
</dbReference>
<organism evidence="4 5">
    <name type="scientific">Streptomyces caniscabiei</name>
    <dbReference type="NCBI Taxonomy" id="2746961"/>
    <lineage>
        <taxon>Bacteria</taxon>
        <taxon>Bacillati</taxon>
        <taxon>Actinomycetota</taxon>
        <taxon>Actinomycetes</taxon>
        <taxon>Kitasatosporales</taxon>
        <taxon>Streptomycetaceae</taxon>
        <taxon>Streptomyces</taxon>
    </lineage>
</organism>
<name>A0A927LC62_9ACTN</name>
<evidence type="ECO:0000256" key="1">
    <source>
        <dbReference type="ARBA" id="ARBA00006484"/>
    </source>
</evidence>
<evidence type="ECO:0000313" key="5">
    <source>
        <dbReference type="Proteomes" id="UP000661025"/>
    </source>
</evidence>
<dbReference type="Pfam" id="PF00106">
    <property type="entry name" value="adh_short"/>
    <property type="match status" value="1"/>
</dbReference>
<dbReference type="AlphaFoldDB" id="A0A927LC62"/>
<dbReference type="Proteomes" id="UP000661025">
    <property type="component" value="Unassembled WGS sequence"/>
</dbReference>
<keyword evidence="2" id="KW-0560">Oxidoreductase</keyword>
<proteinExistence type="inferred from homology"/>
<dbReference type="PANTHER" id="PTHR44169:SF6">
    <property type="entry name" value="NADPH-DEPENDENT 1-ACYLDIHYDROXYACETONE PHOSPHATE REDUCTASE"/>
    <property type="match status" value="1"/>
</dbReference>